<keyword evidence="2" id="KW-1185">Reference proteome</keyword>
<comment type="caution">
    <text evidence="1">The sequence shown here is derived from an EMBL/GenBank/DDBJ whole genome shotgun (WGS) entry which is preliminary data.</text>
</comment>
<sequence length="93" mass="10450">MNIAGGHMRGEIKALIDDNPTQTHEQTVTDWIDRRYGGWVRKHMDKPFIITDVIVTGSPTNVPPDLAGSFIIDFENPNDEDFFVRNVGGKIIP</sequence>
<gene>
    <name evidence="1" type="ORF">AS026_19530</name>
</gene>
<name>A0A120FG56_9HYPH</name>
<accession>A0A120FG56</accession>
<dbReference type="AlphaFoldDB" id="A0A120FG56"/>
<proteinExistence type="predicted"/>
<organism evidence="1 2">
    <name type="scientific">Rhizobium altiplani</name>
    <dbReference type="NCBI Taxonomy" id="1864509"/>
    <lineage>
        <taxon>Bacteria</taxon>
        <taxon>Pseudomonadati</taxon>
        <taxon>Pseudomonadota</taxon>
        <taxon>Alphaproteobacteria</taxon>
        <taxon>Hyphomicrobiales</taxon>
        <taxon>Rhizobiaceae</taxon>
        <taxon>Rhizobium/Agrobacterium group</taxon>
        <taxon>Rhizobium</taxon>
    </lineage>
</organism>
<dbReference type="Proteomes" id="UP000068164">
    <property type="component" value="Unassembled WGS sequence"/>
</dbReference>
<evidence type="ECO:0000313" key="1">
    <source>
        <dbReference type="EMBL" id="KWV43862.1"/>
    </source>
</evidence>
<evidence type="ECO:0000313" key="2">
    <source>
        <dbReference type="Proteomes" id="UP000068164"/>
    </source>
</evidence>
<reference evidence="1 2" key="1">
    <citation type="submission" date="2015-11" db="EMBL/GenBank/DDBJ databases">
        <title>Draft Genome Sequence of the Strain BR 10423 (Rhizobium sp.) isolated from nodules of Mimosa pudica.</title>
        <authorList>
            <person name="Barauna A.C."/>
            <person name="Zilli J.E."/>
            <person name="Simoes-Araujo J.L."/>
            <person name="Reis V.M."/>
            <person name="James E.K."/>
            <person name="Reis F.B.Jr."/>
            <person name="Rouws L.F."/>
            <person name="Passos S.R."/>
            <person name="Gois S.R."/>
        </authorList>
    </citation>
    <scope>NUCLEOTIDE SEQUENCE [LARGE SCALE GENOMIC DNA]</scope>
    <source>
        <strain evidence="1 2">BR10423</strain>
    </source>
</reference>
<protein>
    <submittedName>
        <fullName evidence="1">Uncharacterized protein</fullName>
    </submittedName>
</protein>
<dbReference type="EMBL" id="LNCD01000124">
    <property type="protein sequence ID" value="KWV43862.1"/>
    <property type="molecule type" value="Genomic_DNA"/>
</dbReference>